<keyword evidence="3" id="KW-1185">Reference proteome</keyword>
<dbReference type="GeneID" id="18560201"/>
<gene>
    <name evidence="2" type="ORF">PX29p277</name>
</gene>
<name>E5DQL0_9CAUD</name>
<reference evidence="2 3" key="1">
    <citation type="journal article" date="2010" name="Virol. J.">
        <title>Genomes of the T4-related bacteriophages as windows on microbial genome evolution.</title>
        <authorList>
            <person name="Petrov V.M."/>
            <person name="Ratnayaka S."/>
            <person name="Nolan J.M."/>
            <person name="Miller E.S."/>
            <person name="Karam J.D."/>
        </authorList>
    </citation>
    <scope>NUCLEOTIDE SEQUENCE [LARGE SCALE GENOMIC DNA]</scope>
</reference>
<keyword evidence="1" id="KW-1133">Transmembrane helix</keyword>
<dbReference type="Proteomes" id="UP000008726">
    <property type="component" value="Segment"/>
</dbReference>
<feature type="transmembrane region" description="Helical" evidence="1">
    <location>
        <begin position="109"/>
        <end position="129"/>
    </location>
</feature>
<sequence length="138" mass="15222">MSVSKMFEVIGIGGAAGFVIGAGMLICTGFYDDVDVSMPIDGCYQRMTGSKHSVYQENLCQFTDPRTNEKVEINYHPLAYRTMDQYPVGKKFIVTTESMDKKSLSKKGAISMMGGIALMIIGLIGLIACQSSREDQRW</sequence>
<keyword evidence="1" id="KW-0472">Membrane</keyword>
<dbReference type="RefSeq" id="YP_009011706.1">
    <property type="nucleotide sequence ID" value="NC_023688.1"/>
</dbReference>
<organism evidence="2 3">
    <name type="scientific">Aeromonas phage PX29</name>
    <dbReference type="NCBI Taxonomy" id="926067"/>
    <lineage>
        <taxon>Viruses</taxon>
        <taxon>Duplodnaviria</taxon>
        <taxon>Heunggongvirae</taxon>
        <taxon>Uroviricota</taxon>
        <taxon>Caudoviricetes</taxon>
        <taxon>Pantevenvirales</taxon>
        <taxon>Straboviridae</taxon>
        <taxon>Angelvirus</taxon>
        <taxon>Angelvirus px29</taxon>
    </lineage>
</organism>
<evidence type="ECO:0000313" key="3">
    <source>
        <dbReference type="Proteomes" id="UP000008726"/>
    </source>
</evidence>
<evidence type="ECO:0000256" key="1">
    <source>
        <dbReference type="SAM" id="Phobius"/>
    </source>
</evidence>
<protein>
    <submittedName>
        <fullName evidence="2">Uncharacterized protein</fullName>
    </submittedName>
</protein>
<dbReference type="EMBL" id="GU396103">
    <property type="protein sequence ID" value="ADQ52996.1"/>
    <property type="molecule type" value="Genomic_DNA"/>
</dbReference>
<accession>E5DQL0</accession>
<feature type="transmembrane region" description="Helical" evidence="1">
    <location>
        <begin position="7"/>
        <end position="31"/>
    </location>
</feature>
<proteinExistence type="predicted"/>
<dbReference type="OrthoDB" id="36860at10239"/>
<evidence type="ECO:0000313" key="2">
    <source>
        <dbReference type="EMBL" id="ADQ52996.1"/>
    </source>
</evidence>
<keyword evidence="1" id="KW-0812">Transmembrane</keyword>
<dbReference type="KEGG" id="vg:18560201"/>